<dbReference type="GeneID" id="8384557"/>
<organism evidence="3 4">
    <name type="scientific">Halorhabdus utahensis (strain DSM 12940 / JCM 11049 / AX-2)</name>
    <dbReference type="NCBI Taxonomy" id="519442"/>
    <lineage>
        <taxon>Archaea</taxon>
        <taxon>Methanobacteriati</taxon>
        <taxon>Methanobacteriota</taxon>
        <taxon>Stenosarchaea group</taxon>
        <taxon>Halobacteria</taxon>
        <taxon>Halobacteriales</taxon>
        <taxon>Haloarculaceae</taxon>
        <taxon>Halorhabdus</taxon>
    </lineage>
</organism>
<gene>
    <name evidence="3" type="ordered locus">Huta_2261</name>
</gene>
<evidence type="ECO:0000313" key="3">
    <source>
        <dbReference type="EMBL" id="ACV12428.1"/>
    </source>
</evidence>
<accession>C7NV16</accession>
<evidence type="ECO:0000256" key="1">
    <source>
        <dbReference type="SAM" id="MobiDB-lite"/>
    </source>
</evidence>
<dbReference type="KEGG" id="hut:Huta_2261"/>
<dbReference type="AlphaFoldDB" id="C7NV16"/>
<evidence type="ECO:0000256" key="2">
    <source>
        <dbReference type="SAM" id="Phobius"/>
    </source>
</evidence>
<feature type="transmembrane region" description="Helical" evidence="2">
    <location>
        <begin position="29"/>
        <end position="50"/>
    </location>
</feature>
<sequence length="196" mass="20055">MLRIIALLLLIPLVDMVMLVVVAGKLGAVPTVLLVVLTGLIGMLLVRAEGRHTIAKIQRKVLQGEAPTDELLDGALLLIAGALLLTPGLVTDVIGFVLVIPPTRYPVRLALKKWVVTPYLEKKTGGFATGSVYVGGFPNDDGDGPVGGDSSGPGGFGGPGGIGGIGGIGGSTDDGVRDIGEAQDLDDVEDGDDRPE</sequence>
<dbReference type="PANTHER" id="PTHR35335:SF1">
    <property type="entry name" value="UPF0716 PROTEIN FXSA"/>
    <property type="match status" value="1"/>
</dbReference>
<dbReference type="HOGENOM" id="CLU_085083_1_0_2"/>
<name>C7NV16_HALUD</name>
<dbReference type="eggNOG" id="arCOG03059">
    <property type="taxonomic scope" value="Archaea"/>
</dbReference>
<keyword evidence="2" id="KW-1133">Transmembrane helix</keyword>
<proteinExistence type="predicted"/>
<dbReference type="Pfam" id="PF04186">
    <property type="entry name" value="FxsA"/>
    <property type="match status" value="1"/>
</dbReference>
<keyword evidence="4" id="KW-1185">Reference proteome</keyword>
<dbReference type="EMBL" id="CP001687">
    <property type="protein sequence ID" value="ACV12428.1"/>
    <property type="molecule type" value="Genomic_DNA"/>
</dbReference>
<dbReference type="InterPro" id="IPR007313">
    <property type="entry name" value="FxsA"/>
</dbReference>
<dbReference type="NCBIfam" id="NF008528">
    <property type="entry name" value="PRK11463.1-2"/>
    <property type="match status" value="1"/>
</dbReference>
<dbReference type="PANTHER" id="PTHR35335">
    <property type="entry name" value="UPF0716 PROTEIN FXSA"/>
    <property type="match status" value="1"/>
</dbReference>
<keyword evidence="2" id="KW-0472">Membrane</keyword>
<reference evidence="3 4" key="1">
    <citation type="journal article" date="2009" name="Stand. Genomic Sci.">
        <title>Complete genome sequence of Halorhabdus utahensis type strain (AX-2).</title>
        <authorList>
            <person name="Anderson I."/>
            <person name="Tindall B.J."/>
            <person name="Pomrenke H."/>
            <person name="Goker M."/>
            <person name="Lapidus A."/>
            <person name="Nolan M."/>
            <person name="Copeland A."/>
            <person name="Glavina Del Rio T."/>
            <person name="Chen F."/>
            <person name="Tice H."/>
            <person name="Cheng J.F."/>
            <person name="Lucas S."/>
            <person name="Chertkov O."/>
            <person name="Bruce D."/>
            <person name="Brettin T."/>
            <person name="Detter J.C."/>
            <person name="Han C."/>
            <person name="Goodwin L."/>
            <person name="Land M."/>
            <person name="Hauser L."/>
            <person name="Chang Y.J."/>
            <person name="Jeffries C.D."/>
            <person name="Pitluck S."/>
            <person name="Pati A."/>
            <person name="Mavromatis K."/>
            <person name="Ivanova N."/>
            <person name="Ovchinnikova G."/>
            <person name="Chen A."/>
            <person name="Palaniappan K."/>
            <person name="Chain P."/>
            <person name="Rohde M."/>
            <person name="Bristow J."/>
            <person name="Eisen J.A."/>
            <person name="Markowitz V."/>
            <person name="Hugenholtz P."/>
            <person name="Kyrpides N.C."/>
            <person name="Klenk H.P."/>
        </authorList>
    </citation>
    <scope>NUCLEOTIDE SEQUENCE [LARGE SCALE GENOMIC DNA]</scope>
    <source>
        <strain evidence="4">DSM 12940 / JCM 11049 / AX-2</strain>
    </source>
</reference>
<feature type="compositionally biased region" description="Acidic residues" evidence="1">
    <location>
        <begin position="181"/>
        <end position="196"/>
    </location>
</feature>
<protein>
    <submittedName>
        <fullName evidence="3">FxsA cytoplasmic membrane protein</fullName>
    </submittedName>
</protein>
<dbReference type="STRING" id="519442.Huta_2261"/>
<feature type="compositionally biased region" description="Gly residues" evidence="1">
    <location>
        <begin position="144"/>
        <end position="172"/>
    </location>
</feature>
<evidence type="ECO:0000313" key="4">
    <source>
        <dbReference type="Proteomes" id="UP000002071"/>
    </source>
</evidence>
<dbReference type="Proteomes" id="UP000002071">
    <property type="component" value="Chromosome"/>
</dbReference>
<dbReference type="RefSeq" id="WP_015789997.1">
    <property type="nucleotide sequence ID" value="NC_013158.1"/>
</dbReference>
<feature type="region of interest" description="Disordered" evidence="1">
    <location>
        <begin position="139"/>
        <end position="196"/>
    </location>
</feature>
<dbReference type="OrthoDB" id="136483at2157"/>
<dbReference type="GO" id="GO:0016020">
    <property type="term" value="C:membrane"/>
    <property type="evidence" value="ECO:0007669"/>
    <property type="project" value="InterPro"/>
</dbReference>
<feature type="transmembrane region" description="Helical" evidence="2">
    <location>
        <begin position="71"/>
        <end position="100"/>
    </location>
</feature>
<keyword evidence="2" id="KW-0812">Transmembrane</keyword>